<reference evidence="8" key="1">
    <citation type="submission" date="2016-10" db="EMBL/GenBank/DDBJ databases">
        <authorList>
            <person name="Varghese N."/>
            <person name="Submissions S."/>
        </authorList>
    </citation>
    <scope>NUCLEOTIDE SEQUENCE [LARGE SCALE GENOMIC DNA]</scope>
    <source>
        <strain evidence="8">DSM 22329</strain>
    </source>
</reference>
<feature type="domain" description="RDD" evidence="6">
    <location>
        <begin position="28"/>
        <end position="155"/>
    </location>
</feature>
<dbReference type="GO" id="GO:0016020">
    <property type="term" value="C:membrane"/>
    <property type="evidence" value="ECO:0007669"/>
    <property type="project" value="UniProtKB-SubCell"/>
</dbReference>
<dbReference type="Proteomes" id="UP000199077">
    <property type="component" value="Chromosome I"/>
</dbReference>
<keyword evidence="3 5" id="KW-1133">Transmembrane helix</keyword>
<keyword evidence="8" id="KW-1185">Reference proteome</keyword>
<sequence length="273" mass="28362">MSTGAGYRSYAGDDMVTGEGVAVELPIAGVPSRALSGIIDLLVAAALLIAGGFLVRALFAGTSTAVVRTVSILLVVGVTVGVPAVVETFTRGRTLGKLALGLRVVRDDGGPITARHALTRALVGWPEIYLLVGAGALVSSLISPRAKRLGDMAAGTYVVSQRASMRLLPPPLMPPPLAQWAAGADLAALPPGLAIAVRQFLGRAHGLTPASRHDLGQALLRSVLPHVSPPPPPGFHAEHVLAAVIADRRRRDADRLARDDHRLARLLPPDPLA</sequence>
<evidence type="ECO:0000313" key="8">
    <source>
        <dbReference type="Proteomes" id="UP000199077"/>
    </source>
</evidence>
<feature type="transmembrane region" description="Helical" evidence="5">
    <location>
        <begin position="34"/>
        <end position="59"/>
    </location>
</feature>
<feature type="transmembrane region" description="Helical" evidence="5">
    <location>
        <begin position="123"/>
        <end position="142"/>
    </location>
</feature>
<evidence type="ECO:0000256" key="3">
    <source>
        <dbReference type="ARBA" id="ARBA00022989"/>
    </source>
</evidence>
<evidence type="ECO:0000256" key="2">
    <source>
        <dbReference type="ARBA" id="ARBA00022692"/>
    </source>
</evidence>
<dbReference type="PANTHER" id="PTHR38480">
    <property type="entry name" value="SLR0254 PROTEIN"/>
    <property type="match status" value="1"/>
</dbReference>
<proteinExistence type="predicted"/>
<dbReference type="PANTHER" id="PTHR38480:SF1">
    <property type="entry name" value="SLR0254 PROTEIN"/>
    <property type="match status" value="1"/>
</dbReference>
<comment type="subcellular location">
    <subcellularLocation>
        <location evidence="1">Membrane</location>
        <topology evidence="1">Multi-pass membrane protein</topology>
    </subcellularLocation>
</comment>
<dbReference type="STRING" id="443156.SAMN04489867_2017"/>
<accession>A0A1H0RM30</accession>
<feature type="transmembrane region" description="Helical" evidence="5">
    <location>
        <begin position="66"/>
        <end position="86"/>
    </location>
</feature>
<dbReference type="OrthoDB" id="9787732at2"/>
<evidence type="ECO:0000313" key="7">
    <source>
        <dbReference type="EMBL" id="SDP30505.1"/>
    </source>
</evidence>
<organism evidence="7 8">
    <name type="scientific">Pedococcus dokdonensis</name>
    <dbReference type="NCBI Taxonomy" id="443156"/>
    <lineage>
        <taxon>Bacteria</taxon>
        <taxon>Bacillati</taxon>
        <taxon>Actinomycetota</taxon>
        <taxon>Actinomycetes</taxon>
        <taxon>Micrococcales</taxon>
        <taxon>Intrasporangiaceae</taxon>
        <taxon>Pedococcus</taxon>
    </lineage>
</organism>
<keyword evidence="2 5" id="KW-0812">Transmembrane</keyword>
<gene>
    <name evidence="7" type="ORF">SAMN04489867_2017</name>
</gene>
<dbReference type="EMBL" id="LT629711">
    <property type="protein sequence ID" value="SDP30505.1"/>
    <property type="molecule type" value="Genomic_DNA"/>
</dbReference>
<dbReference type="InterPro" id="IPR010432">
    <property type="entry name" value="RDD"/>
</dbReference>
<evidence type="ECO:0000256" key="4">
    <source>
        <dbReference type="ARBA" id="ARBA00023136"/>
    </source>
</evidence>
<dbReference type="RefSeq" id="WP_091784780.1">
    <property type="nucleotide sequence ID" value="NZ_LT629711.1"/>
</dbReference>
<name>A0A1H0RM30_9MICO</name>
<protein>
    <submittedName>
        <fullName evidence="7">Uncharacterized membrane protein YckC, RDD family</fullName>
    </submittedName>
</protein>
<evidence type="ECO:0000259" key="6">
    <source>
        <dbReference type="Pfam" id="PF06271"/>
    </source>
</evidence>
<evidence type="ECO:0000256" key="1">
    <source>
        <dbReference type="ARBA" id="ARBA00004141"/>
    </source>
</evidence>
<keyword evidence="4 5" id="KW-0472">Membrane</keyword>
<dbReference type="AlphaFoldDB" id="A0A1H0RM30"/>
<evidence type="ECO:0000256" key="5">
    <source>
        <dbReference type="SAM" id="Phobius"/>
    </source>
</evidence>
<dbReference type="Pfam" id="PF06271">
    <property type="entry name" value="RDD"/>
    <property type="match status" value="1"/>
</dbReference>